<gene>
    <name evidence="4" type="ORF">SAMN05444354_103251</name>
</gene>
<name>A0A1H7LIK1_STIAU</name>
<feature type="region of interest" description="Disordered" evidence="1">
    <location>
        <begin position="136"/>
        <end position="170"/>
    </location>
</feature>
<feature type="transmembrane region" description="Helical" evidence="2">
    <location>
        <begin position="179"/>
        <end position="200"/>
    </location>
</feature>
<feature type="transmembrane region" description="Helical" evidence="2">
    <location>
        <begin position="233"/>
        <end position="255"/>
    </location>
</feature>
<evidence type="ECO:0000256" key="3">
    <source>
        <dbReference type="SAM" id="SignalP"/>
    </source>
</evidence>
<dbReference type="AlphaFoldDB" id="A0A1H7LIK1"/>
<dbReference type="EMBL" id="FOAP01000003">
    <property type="protein sequence ID" value="SEK98764.1"/>
    <property type="molecule type" value="Genomic_DNA"/>
</dbReference>
<keyword evidence="2" id="KW-0812">Transmembrane</keyword>
<accession>A0A1H7LIK1</accession>
<feature type="chain" id="PRO_5010212980" description="Tetratricopeptide repeat domain protein" evidence="3">
    <location>
        <begin position="31"/>
        <end position="280"/>
    </location>
</feature>
<evidence type="ECO:0000313" key="4">
    <source>
        <dbReference type="EMBL" id="SEK98764.1"/>
    </source>
</evidence>
<protein>
    <recommendedName>
        <fullName evidence="6">Tetratricopeptide repeat domain protein</fullName>
    </recommendedName>
</protein>
<sequence>MPQTGLSGSRSLRSALTLAVLVGVSPASHAAANQEVQRYLISIRRLYENLEYERALNQIQLAQQQKARSTEDEVTLSLYEGILLAEMGRVEQGTAAFKAALLLKPEAQLPVPVAPKISKLFESVRQQVKREMAPLLSQQQVEPPARSPSLAPPVPAPAAPVPGAEGVSQRAPGRDLRRYALVPAAVGGGLLVAGGVSWAISRGERGRLRDDDPSLATREDVDRSVSRGRTWQTVGFSLLGVGAAGVATAAGMYFLGGPERPVSLGVSTDGTSAMIHGRWP</sequence>
<keyword evidence="5" id="KW-1185">Reference proteome</keyword>
<reference evidence="5" key="1">
    <citation type="submission" date="2016-10" db="EMBL/GenBank/DDBJ databases">
        <authorList>
            <person name="Varghese N."/>
            <person name="Submissions S."/>
        </authorList>
    </citation>
    <scope>NUCLEOTIDE SEQUENCE [LARGE SCALE GENOMIC DNA]</scope>
    <source>
        <strain evidence="5">DSM 17044</strain>
    </source>
</reference>
<dbReference type="Proteomes" id="UP000182719">
    <property type="component" value="Unassembled WGS sequence"/>
</dbReference>
<keyword evidence="3" id="KW-0732">Signal</keyword>
<organism evidence="4 5">
    <name type="scientific">Stigmatella aurantiaca</name>
    <dbReference type="NCBI Taxonomy" id="41"/>
    <lineage>
        <taxon>Bacteria</taxon>
        <taxon>Pseudomonadati</taxon>
        <taxon>Myxococcota</taxon>
        <taxon>Myxococcia</taxon>
        <taxon>Myxococcales</taxon>
        <taxon>Cystobacterineae</taxon>
        <taxon>Archangiaceae</taxon>
        <taxon>Stigmatella</taxon>
    </lineage>
</organism>
<feature type="signal peptide" evidence="3">
    <location>
        <begin position="1"/>
        <end position="30"/>
    </location>
</feature>
<feature type="compositionally biased region" description="Pro residues" evidence="1">
    <location>
        <begin position="150"/>
        <end position="160"/>
    </location>
</feature>
<evidence type="ECO:0000256" key="1">
    <source>
        <dbReference type="SAM" id="MobiDB-lite"/>
    </source>
</evidence>
<keyword evidence="2" id="KW-0472">Membrane</keyword>
<proteinExistence type="predicted"/>
<evidence type="ECO:0000313" key="5">
    <source>
        <dbReference type="Proteomes" id="UP000182719"/>
    </source>
</evidence>
<evidence type="ECO:0008006" key="6">
    <source>
        <dbReference type="Google" id="ProtNLM"/>
    </source>
</evidence>
<keyword evidence="2" id="KW-1133">Transmembrane helix</keyword>
<dbReference type="OrthoDB" id="5525812at2"/>
<evidence type="ECO:0000256" key="2">
    <source>
        <dbReference type="SAM" id="Phobius"/>
    </source>
</evidence>